<dbReference type="Pfam" id="PF04328">
    <property type="entry name" value="Sel_put"/>
    <property type="match status" value="1"/>
</dbReference>
<dbReference type="InterPro" id="IPR007423">
    <property type="entry name" value="Sel_put"/>
</dbReference>
<accession>D2Q9N4</accession>
<name>D2Q9N4_BIFDB</name>
<reference evidence="1 2" key="1">
    <citation type="journal article" date="2009" name="PLoS Genet.">
        <title>The Bifidobacterium dentium Bd1 genome sequence reflects its genetic adaptation to the human oral cavity.</title>
        <authorList>
            <person name="Ventura M."/>
            <person name="Turroni F."/>
            <person name="Zomer A."/>
            <person name="Foroni E."/>
            <person name="Giubellini V."/>
            <person name="Bottacini F."/>
            <person name="Canchaya C."/>
            <person name="Claesson M.J."/>
            <person name="He F."/>
            <person name="Mantzourani M."/>
            <person name="Mulas L."/>
            <person name="Ferrarini A."/>
            <person name="Gao B."/>
            <person name="Delledonne M."/>
            <person name="Henrissat B."/>
            <person name="Coutinho P."/>
            <person name="Oggioni M."/>
            <person name="Gupta R.S."/>
            <person name="Zhang Z."/>
            <person name="Beighton D."/>
            <person name="Fitzgerald G.F."/>
            <person name="O'Toole P.W."/>
            <person name="van Sinderen D."/>
        </authorList>
    </citation>
    <scope>NUCLEOTIDE SEQUENCE [LARGE SCALE GENOMIC DNA]</scope>
    <source>
        <strain evidence="2">ATCC 27534 / DSM 20436 / JCM 1195 / Bd1</strain>
    </source>
</reference>
<dbReference type="eggNOG" id="COG2879">
    <property type="taxonomic scope" value="Bacteria"/>
</dbReference>
<dbReference type="AlphaFoldDB" id="D2Q9N4"/>
<dbReference type="HOGENOM" id="CLU_171734_2_2_11"/>
<protein>
    <recommendedName>
        <fullName evidence="3">DUF466 domain-containing protein</fullName>
    </recommendedName>
</protein>
<sequence length="54" mass="6533">MVWYMREISGEARYDHYLEHFAAEHPDERPLSEKEFLLAREAYDREHPNTSCCC</sequence>
<proteinExistence type="predicted"/>
<dbReference type="KEGG" id="bde:BDP_0865"/>
<dbReference type="Proteomes" id="UP000008693">
    <property type="component" value="Chromosome"/>
</dbReference>
<dbReference type="EMBL" id="CP001750">
    <property type="protein sequence ID" value="ADB09520.1"/>
    <property type="molecule type" value="Genomic_DNA"/>
</dbReference>
<evidence type="ECO:0008006" key="3">
    <source>
        <dbReference type="Google" id="ProtNLM"/>
    </source>
</evidence>
<gene>
    <name evidence="1" type="ordered locus">BDP_0865</name>
</gene>
<keyword evidence="2" id="KW-1185">Reference proteome</keyword>
<evidence type="ECO:0000313" key="1">
    <source>
        <dbReference type="EMBL" id="ADB09520.1"/>
    </source>
</evidence>
<evidence type="ECO:0000313" key="2">
    <source>
        <dbReference type="Proteomes" id="UP000008693"/>
    </source>
</evidence>
<organism evidence="1 2">
    <name type="scientific">Bifidobacterium dentium (strain ATCC 27534 / DSM 20436 / JCM 1195 / Bd1)</name>
    <dbReference type="NCBI Taxonomy" id="401473"/>
    <lineage>
        <taxon>Bacteria</taxon>
        <taxon>Bacillati</taxon>
        <taxon>Actinomycetota</taxon>
        <taxon>Actinomycetes</taxon>
        <taxon>Bifidobacteriales</taxon>
        <taxon>Bifidobacteriaceae</taxon>
        <taxon>Bifidobacterium</taxon>
    </lineage>
</organism>
<dbReference type="STRING" id="401473.BDP_0865"/>